<feature type="compositionally biased region" description="Acidic residues" evidence="3">
    <location>
        <begin position="753"/>
        <end position="763"/>
    </location>
</feature>
<feature type="region of interest" description="Disordered" evidence="3">
    <location>
        <begin position="752"/>
        <end position="839"/>
    </location>
</feature>
<dbReference type="EMBL" id="VLTL01000032">
    <property type="protein sequence ID" value="KAA0167633.1"/>
    <property type="molecule type" value="Genomic_DNA"/>
</dbReference>
<dbReference type="InterPro" id="IPR011993">
    <property type="entry name" value="PH-like_dom_sf"/>
</dbReference>
<feature type="compositionally biased region" description="Gly residues" evidence="3">
    <location>
        <begin position="767"/>
        <end position="782"/>
    </location>
</feature>
<dbReference type="GO" id="GO:0030289">
    <property type="term" value="C:protein phosphatase 4 complex"/>
    <property type="evidence" value="ECO:0007669"/>
    <property type="project" value="TreeGrafter"/>
</dbReference>
<feature type="compositionally biased region" description="Low complexity" evidence="3">
    <location>
        <begin position="661"/>
        <end position="684"/>
    </location>
</feature>
<evidence type="ECO:0000256" key="3">
    <source>
        <dbReference type="SAM" id="MobiDB-lite"/>
    </source>
</evidence>
<feature type="compositionally biased region" description="Low complexity" evidence="3">
    <location>
        <begin position="617"/>
        <end position="651"/>
    </location>
</feature>
<feature type="compositionally biased region" description="Low complexity" evidence="3">
    <location>
        <begin position="30"/>
        <end position="46"/>
    </location>
</feature>
<dbReference type="Proteomes" id="UP000324907">
    <property type="component" value="Unassembled WGS sequence"/>
</dbReference>
<dbReference type="InterPro" id="IPR051137">
    <property type="entry name" value="PP4R3-like"/>
</dbReference>
<name>A0A5A8DQJ0_CAFRO</name>
<dbReference type="InterPro" id="IPR006887">
    <property type="entry name" value="P4R3-like_central_dom"/>
</dbReference>
<feature type="compositionally biased region" description="Low complexity" evidence="3">
    <location>
        <begin position="798"/>
        <end position="810"/>
    </location>
</feature>
<comment type="caution">
    <text evidence="6">The sequence shown here is derived from an EMBL/GenBank/DDBJ whole genome shotgun (WGS) entry which is preliminary data.</text>
</comment>
<feature type="compositionally biased region" description="Polar residues" evidence="3">
    <location>
        <begin position="65"/>
        <end position="82"/>
    </location>
</feature>
<feature type="compositionally biased region" description="Low complexity" evidence="3">
    <location>
        <begin position="874"/>
        <end position="894"/>
    </location>
</feature>
<dbReference type="Pfam" id="PF04802">
    <property type="entry name" value="PP4R3"/>
    <property type="match status" value="1"/>
</dbReference>
<feature type="compositionally biased region" description="Polar residues" evidence="3">
    <location>
        <begin position="551"/>
        <end position="563"/>
    </location>
</feature>
<protein>
    <submittedName>
        <fullName evidence="6">Uncharacterized protein</fullName>
    </submittedName>
</protein>
<feature type="compositionally biased region" description="Low complexity" evidence="3">
    <location>
        <begin position="711"/>
        <end position="721"/>
    </location>
</feature>
<organism evidence="6 7">
    <name type="scientific">Cafeteria roenbergensis</name>
    <name type="common">Marine flagellate</name>
    <dbReference type="NCBI Taxonomy" id="33653"/>
    <lineage>
        <taxon>Eukaryota</taxon>
        <taxon>Sar</taxon>
        <taxon>Stramenopiles</taxon>
        <taxon>Bigyra</taxon>
        <taxon>Opalozoa</taxon>
        <taxon>Bicosoecida</taxon>
        <taxon>Cafeteriaceae</taxon>
        <taxon>Cafeteria</taxon>
    </lineage>
</organism>
<dbReference type="GO" id="GO:0072542">
    <property type="term" value="F:protein phosphatase activator activity"/>
    <property type="evidence" value="ECO:0007669"/>
    <property type="project" value="TreeGrafter"/>
</dbReference>
<dbReference type="Gene3D" id="2.30.29.30">
    <property type="entry name" value="Pleckstrin-homology domain (PH domain)/Phosphotyrosine-binding domain (PTB)"/>
    <property type="match status" value="1"/>
</dbReference>
<evidence type="ECO:0000259" key="4">
    <source>
        <dbReference type="Pfam" id="PF04802"/>
    </source>
</evidence>
<evidence type="ECO:0000256" key="1">
    <source>
        <dbReference type="ARBA" id="ARBA00004123"/>
    </source>
</evidence>
<feature type="domain" description="Serine/threonine-protein phosphatase 4 regulatory subunit 3-like central" evidence="4">
    <location>
        <begin position="391"/>
        <end position="536"/>
    </location>
</feature>
<feature type="region of interest" description="Disordered" evidence="3">
    <location>
        <begin position="1"/>
        <end position="144"/>
    </location>
</feature>
<dbReference type="PANTHER" id="PTHR23318">
    <property type="entry name" value="ATP SYNTHASE GAMMA-RELATED"/>
    <property type="match status" value="1"/>
</dbReference>
<feature type="compositionally biased region" description="Low complexity" evidence="3">
    <location>
        <begin position="10"/>
        <end position="20"/>
    </location>
</feature>
<gene>
    <name evidence="6" type="ORF">FNF28_02701</name>
</gene>
<comment type="subcellular location">
    <subcellularLocation>
        <location evidence="1">Nucleus</location>
    </subcellularLocation>
</comment>
<keyword evidence="2" id="KW-0539">Nucleus</keyword>
<dbReference type="PANTHER" id="PTHR23318:SF0">
    <property type="entry name" value="SERINE_THREONINE-PROTEIN PHOSPHATASE 4 REGULATORY SUBUNIT 3"/>
    <property type="match status" value="1"/>
</dbReference>
<feature type="region of interest" description="Disordered" evidence="3">
    <location>
        <begin position="617"/>
        <end position="721"/>
    </location>
</feature>
<dbReference type="AlphaFoldDB" id="A0A5A8DQJ0"/>
<sequence>MASLEQVSIAAGAPEAGGAPTAPPGPTAPVAPSGASSGAEPVAGGEPPAQAGGSERAAASDALGANTSAQPNTDSNATSGNDGESDPASPGAGPASESCQEGAEQQPAAAEGASAPQAAGGDAGPADPSPDTDQDAPGGGDSAAAAVVSAVPASNAENGWRVKVYRLHDQDGTWESLGIGRIRDKAHSTLAPGEEWAIDVEEEDSTGAPSGERWLLHCPVQAPEDYKRQDGTIITWNEQPTNVDLALSFQEDVGCGRVWQDIQDVGRAARADGRLQMGFVHSDGSGMFGSVQRALDGSSDSAMDLLSDTAESLYPNQAFRRRGVGMLGASRHLGSESDDDCEPDIERLRRAVMAVTPATLTSVCNRIISEAGLSHDPVCTALARKGFGALDAFLAAVLGAEEEGNLEALHSAHSALSQIMSVADRDIVERCCAPHRFLALAAVCEYDPALPVRPRHRLHLLTRATLVQAMSPDVPELSRRAHLLFRISFFQNVLAPHMAEDTLPATLNQLADACRAEIVSAVTDMPHLTSAMISLVGRWGEEDDAMPGTDRPTTPHNRLQGGSPSAECRGDVNTPATFVSDSDQCGRSRGDFRNSSSPAPADAAGVAAAAAAAAAPAGSSAGAPAGPGASAKQAGAAHGTSSSESSSAGHNKSGGREESGEAVVAGASGATADSAANSDDQLPSRSPPPMRREPSFADFMSGPDGLHGRPSRPALRARPSSAVTDLVAPANTVETGVANRAAIAILRAGPMPGDEDEDDDDASLDGFGAGFGSGLGTIGPGLGPRPESESARQRRWRQASSLAGRAMDAAADSKPKAADGQSAEVGWSVPGGGDGEPRWWWTEVADTVGAGLSRDAASVAADRALAAAAADSASFARGGSASKGAASSAPSSAAKRPRPADEPASAGNKGACADQGRVAKRLRAEGDCSAGSASAANQRPASGLATVQWPREECRPTPSTGLRLVAEVMAASKTLACAHRGPIAHALMLPPTDGKSLLRALAAVLSDPQAAPLDVVVALQVLENLADADLSGPSAPP</sequence>
<dbReference type="GO" id="GO:0005654">
    <property type="term" value="C:nucleoplasm"/>
    <property type="evidence" value="ECO:0007669"/>
    <property type="project" value="TreeGrafter"/>
</dbReference>
<evidence type="ECO:0000256" key="2">
    <source>
        <dbReference type="ARBA" id="ARBA00023242"/>
    </source>
</evidence>
<accession>A0A5A8DQJ0</accession>
<feature type="region of interest" description="Disordered" evidence="3">
    <location>
        <begin position="541"/>
        <end position="601"/>
    </location>
</feature>
<feature type="domain" description="PP4R3 EVH1-like" evidence="5">
    <location>
        <begin position="161"/>
        <end position="267"/>
    </location>
</feature>
<feature type="compositionally biased region" description="Polar residues" evidence="3">
    <location>
        <begin position="574"/>
        <end position="583"/>
    </location>
</feature>
<evidence type="ECO:0000313" key="7">
    <source>
        <dbReference type="Proteomes" id="UP000324907"/>
    </source>
</evidence>
<feature type="region of interest" description="Disordered" evidence="3">
    <location>
        <begin position="930"/>
        <end position="955"/>
    </location>
</feature>
<evidence type="ECO:0000313" key="6">
    <source>
        <dbReference type="EMBL" id="KAA0167633.1"/>
    </source>
</evidence>
<feature type="compositionally biased region" description="Low complexity" evidence="3">
    <location>
        <begin position="100"/>
        <end position="131"/>
    </location>
</feature>
<evidence type="ECO:0000259" key="5">
    <source>
        <dbReference type="Pfam" id="PF22972"/>
    </source>
</evidence>
<feature type="region of interest" description="Disordered" evidence="3">
    <location>
        <begin position="874"/>
        <end position="913"/>
    </location>
</feature>
<feature type="compositionally biased region" description="Polar residues" evidence="3">
    <location>
        <begin position="931"/>
        <end position="940"/>
    </location>
</feature>
<dbReference type="Pfam" id="PF22972">
    <property type="entry name" value="EVH1_PP4R3"/>
    <property type="match status" value="1"/>
</dbReference>
<reference evidence="6 7" key="1">
    <citation type="submission" date="2019-07" db="EMBL/GenBank/DDBJ databases">
        <title>Genomes of Cafeteria roenbergensis.</title>
        <authorList>
            <person name="Fischer M.G."/>
            <person name="Hackl T."/>
            <person name="Roman M."/>
        </authorList>
    </citation>
    <scope>NUCLEOTIDE SEQUENCE [LARGE SCALE GENOMIC DNA]</scope>
    <source>
        <strain evidence="6 7">RCC970-E3</strain>
    </source>
</reference>
<dbReference type="InterPro" id="IPR055236">
    <property type="entry name" value="EVH1_PP4R3"/>
</dbReference>
<proteinExistence type="predicted"/>